<feature type="non-terminal residue" evidence="2">
    <location>
        <position position="1"/>
    </location>
</feature>
<accession>A0A0S3RI89</accession>
<evidence type="ECO:0000256" key="1">
    <source>
        <dbReference type="SAM" id="MobiDB-lite"/>
    </source>
</evidence>
<evidence type="ECO:0000313" key="2">
    <source>
        <dbReference type="EMBL" id="BAT80295.1"/>
    </source>
</evidence>
<dbReference type="Proteomes" id="UP000291084">
    <property type="component" value="Chromosome 2"/>
</dbReference>
<gene>
    <name evidence="2" type="primary">Vigan.02G329300</name>
    <name evidence="2" type="ORF">VIGAN_02329300</name>
</gene>
<protein>
    <submittedName>
        <fullName evidence="2">Uncharacterized protein</fullName>
    </submittedName>
</protein>
<sequence length="76" mass="8415">RQNHRIVGLSSPPQHRETPRSVGGDQNQPHIGISERRRALCGNCERSIRRRSRTAVLPAIGLRHRVLPGAAFSTAT</sequence>
<organism evidence="2 3">
    <name type="scientific">Vigna angularis var. angularis</name>
    <dbReference type="NCBI Taxonomy" id="157739"/>
    <lineage>
        <taxon>Eukaryota</taxon>
        <taxon>Viridiplantae</taxon>
        <taxon>Streptophyta</taxon>
        <taxon>Embryophyta</taxon>
        <taxon>Tracheophyta</taxon>
        <taxon>Spermatophyta</taxon>
        <taxon>Magnoliopsida</taxon>
        <taxon>eudicotyledons</taxon>
        <taxon>Gunneridae</taxon>
        <taxon>Pentapetalae</taxon>
        <taxon>rosids</taxon>
        <taxon>fabids</taxon>
        <taxon>Fabales</taxon>
        <taxon>Fabaceae</taxon>
        <taxon>Papilionoideae</taxon>
        <taxon>50 kb inversion clade</taxon>
        <taxon>NPAAA clade</taxon>
        <taxon>indigoferoid/millettioid clade</taxon>
        <taxon>Phaseoleae</taxon>
        <taxon>Vigna</taxon>
    </lineage>
</organism>
<dbReference type="AlphaFoldDB" id="A0A0S3RI89"/>
<feature type="region of interest" description="Disordered" evidence="1">
    <location>
        <begin position="1"/>
        <end position="33"/>
    </location>
</feature>
<dbReference type="EMBL" id="AP015035">
    <property type="protein sequence ID" value="BAT80295.1"/>
    <property type="molecule type" value="Genomic_DNA"/>
</dbReference>
<keyword evidence="3" id="KW-1185">Reference proteome</keyword>
<reference evidence="2 3" key="1">
    <citation type="journal article" date="2015" name="Sci. Rep.">
        <title>The power of single molecule real-time sequencing technology in the de novo assembly of a eukaryotic genome.</title>
        <authorList>
            <person name="Sakai H."/>
            <person name="Naito K."/>
            <person name="Ogiso-Tanaka E."/>
            <person name="Takahashi Y."/>
            <person name="Iseki K."/>
            <person name="Muto C."/>
            <person name="Satou K."/>
            <person name="Teruya K."/>
            <person name="Shiroma A."/>
            <person name="Shimoji M."/>
            <person name="Hirano T."/>
            <person name="Itoh T."/>
            <person name="Kaga A."/>
            <person name="Tomooka N."/>
        </authorList>
    </citation>
    <scope>NUCLEOTIDE SEQUENCE [LARGE SCALE GENOMIC DNA]</scope>
    <source>
        <strain evidence="3">cv. Shumari</strain>
    </source>
</reference>
<evidence type="ECO:0000313" key="3">
    <source>
        <dbReference type="Proteomes" id="UP000291084"/>
    </source>
</evidence>
<proteinExistence type="predicted"/>
<name>A0A0S3RI89_PHAAN</name>